<sequence>MSKFITIKYQLKDIYCIACGKILNKFEWENSFPEQFDTTCKNCGVKITINIHEAIDPERKHTNDCLIYIR</sequence>
<accession>A0A0F9RSD0</accession>
<dbReference type="EMBL" id="LAZR01000795">
    <property type="protein sequence ID" value="KKN57639.1"/>
    <property type="molecule type" value="Genomic_DNA"/>
</dbReference>
<organism evidence="1">
    <name type="scientific">marine sediment metagenome</name>
    <dbReference type="NCBI Taxonomy" id="412755"/>
    <lineage>
        <taxon>unclassified sequences</taxon>
        <taxon>metagenomes</taxon>
        <taxon>ecological metagenomes</taxon>
    </lineage>
</organism>
<proteinExistence type="predicted"/>
<gene>
    <name evidence="1" type="ORF">LCGC14_0560110</name>
</gene>
<protein>
    <submittedName>
        <fullName evidence="1">Uncharacterized protein</fullName>
    </submittedName>
</protein>
<reference evidence="1" key="1">
    <citation type="journal article" date="2015" name="Nature">
        <title>Complex archaea that bridge the gap between prokaryotes and eukaryotes.</title>
        <authorList>
            <person name="Spang A."/>
            <person name="Saw J.H."/>
            <person name="Jorgensen S.L."/>
            <person name="Zaremba-Niedzwiedzka K."/>
            <person name="Martijn J."/>
            <person name="Lind A.E."/>
            <person name="van Eijk R."/>
            <person name="Schleper C."/>
            <person name="Guy L."/>
            <person name="Ettema T.J."/>
        </authorList>
    </citation>
    <scope>NUCLEOTIDE SEQUENCE</scope>
</reference>
<comment type="caution">
    <text evidence="1">The sequence shown here is derived from an EMBL/GenBank/DDBJ whole genome shotgun (WGS) entry which is preliminary data.</text>
</comment>
<evidence type="ECO:0000313" key="1">
    <source>
        <dbReference type="EMBL" id="KKN57639.1"/>
    </source>
</evidence>
<dbReference type="AlphaFoldDB" id="A0A0F9RSD0"/>
<name>A0A0F9RSD0_9ZZZZ</name>